<organism evidence="2 3">
    <name type="scientific">Paludisphaera mucosa</name>
    <dbReference type="NCBI Taxonomy" id="3030827"/>
    <lineage>
        <taxon>Bacteria</taxon>
        <taxon>Pseudomonadati</taxon>
        <taxon>Planctomycetota</taxon>
        <taxon>Planctomycetia</taxon>
        <taxon>Isosphaerales</taxon>
        <taxon>Isosphaeraceae</taxon>
        <taxon>Paludisphaera</taxon>
    </lineage>
</organism>
<evidence type="ECO:0000259" key="1">
    <source>
        <dbReference type="Pfam" id="PF07589"/>
    </source>
</evidence>
<reference evidence="2 3" key="1">
    <citation type="submission" date="2023-03" db="EMBL/GenBank/DDBJ databases">
        <title>Paludisphaera mucosa sp. nov. a novel planctomycete from northern fen.</title>
        <authorList>
            <person name="Ivanova A."/>
        </authorList>
    </citation>
    <scope>NUCLEOTIDE SEQUENCE [LARGE SCALE GENOMIC DNA]</scope>
    <source>
        <strain evidence="2 3">Pla2</strain>
    </source>
</reference>
<dbReference type="NCBIfam" id="TIGR02595">
    <property type="entry name" value="PEP_CTERM"/>
    <property type="match status" value="1"/>
</dbReference>
<dbReference type="InterPro" id="IPR013424">
    <property type="entry name" value="Ice-binding_C"/>
</dbReference>
<gene>
    <name evidence="2" type="ORF">PZE19_08590</name>
</gene>
<name>A0ABT6F8B5_9BACT</name>
<protein>
    <submittedName>
        <fullName evidence="2">PEP-CTERM sorting domain-containing protein</fullName>
    </submittedName>
</protein>
<dbReference type="EMBL" id="JARRAG010000001">
    <property type="protein sequence ID" value="MDG3003826.1"/>
    <property type="molecule type" value="Genomic_DNA"/>
</dbReference>
<evidence type="ECO:0000313" key="3">
    <source>
        <dbReference type="Proteomes" id="UP001216907"/>
    </source>
</evidence>
<dbReference type="RefSeq" id="WP_277860173.1">
    <property type="nucleotide sequence ID" value="NZ_JARRAG010000001.1"/>
</dbReference>
<keyword evidence="3" id="KW-1185">Reference proteome</keyword>
<dbReference type="Proteomes" id="UP001216907">
    <property type="component" value="Unassembled WGS sequence"/>
</dbReference>
<proteinExistence type="predicted"/>
<comment type="caution">
    <text evidence="2">The sequence shown here is derived from an EMBL/GenBank/DDBJ whole genome shotgun (WGS) entry which is preliminary data.</text>
</comment>
<evidence type="ECO:0000313" key="2">
    <source>
        <dbReference type="EMBL" id="MDG3003826.1"/>
    </source>
</evidence>
<dbReference type="Pfam" id="PF07589">
    <property type="entry name" value="PEP-CTERM"/>
    <property type="match status" value="1"/>
</dbReference>
<sequence length="259" mass="28225">MSHIVHPHRFRWIVAIGLLALAPAVEAAPLRGYTLTDLGFVPGTGLDNDGNVIDQPVRTLVGDVPTFDLGWDGGSDPRLPPGRVIRWAEVVDGTPDGRFLIYTQGAGSPSREIMQTFVADPNNPHVPSGLWVTLRLHDDYWSSIRGTDVNASGEVIGELGRIGADGHTTMRWDPRYFYAAAGETTIHELAELLPPGSGWRHLSLQSINDNGQILGWGVNPEGESSRFILTPNAVPEPGTWAIFGLASAAVGWRTRRRKR</sequence>
<feature type="domain" description="Ice-binding protein C-terminal" evidence="1">
    <location>
        <begin position="233"/>
        <end position="256"/>
    </location>
</feature>
<accession>A0ABT6F8B5</accession>